<protein>
    <submittedName>
        <fullName evidence="2">Uncharacterized protein</fullName>
    </submittedName>
</protein>
<dbReference type="AlphaFoldDB" id="A0A7S0AMK4"/>
<name>A0A7S0AMK4_9STRA</name>
<evidence type="ECO:0000313" key="2">
    <source>
        <dbReference type="EMBL" id="CAD8368841.1"/>
    </source>
</evidence>
<feature type="compositionally biased region" description="Low complexity" evidence="1">
    <location>
        <begin position="54"/>
        <end position="66"/>
    </location>
</feature>
<feature type="region of interest" description="Disordered" evidence="1">
    <location>
        <begin position="53"/>
        <end position="73"/>
    </location>
</feature>
<evidence type="ECO:0000256" key="1">
    <source>
        <dbReference type="SAM" id="MobiDB-lite"/>
    </source>
</evidence>
<dbReference type="EMBL" id="HBEJ01008744">
    <property type="protein sequence ID" value="CAD8368841.1"/>
    <property type="molecule type" value="Transcribed_RNA"/>
</dbReference>
<organism evidence="2">
    <name type="scientific">Minutocellus polymorphus</name>
    <dbReference type="NCBI Taxonomy" id="265543"/>
    <lineage>
        <taxon>Eukaryota</taxon>
        <taxon>Sar</taxon>
        <taxon>Stramenopiles</taxon>
        <taxon>Ochrophyta</taxon>
        <taxon>Bacillariophyta</taxon>
        <taxon>Mediophyceae</taxon>
        <taxon>Cymatosirophycidae</taxon>
        <taxon>Cymatosirales</taxon>
        <taxon>Cymatosiraceae</taxon>
        <taxon>Minutocellus</taxon>
    </lineage>
</organism>
<proteinExistence type="predicted"/>
<accession>A0A7S0AMK4</accession>
<reference evidence="2" key="1">
    <citation type="submission" date="2021-01" db="EMBL/GenBank/DDBJ databases">
        <authorList>
            <person name="Corre E."/>
            <person name="Pelletier E."/>
            <person name="Niang G."/>
            <person name="Scheremetjew M."/>
            <person name="Finn R."/>
            <person name="Kale V."/>
            <person name="Holt S."/>
            <person name="Cochrane G."/>
            <person name="Meng A."/>
            <person name="Brown T."/>
            <person name="Cohen L."/>
        </authorList>
    </citation>
    <scope>NUCLEOTIDE SEQUENCE</scope>
    <source>
        <strain evidence="2">CCMP3303</strain>
    </source>
</reference>
<gene>
    <name evidence="2" type="ORF">MPOL1434_LOCUS5138</name>
</gene>
<sequence>MEFYEQEAGSVASNSNTTSAYFSSDNLTQVHPQIVPSVSSSVASSIRGSEADDLLSIPSFPSSSSWDGDDDDEEDQVFFEDRVAEIADAADHDVTSEVTTTEAAYFSCLKFGGFLMLMI</sequence>